<protein>
    <recommendedName>
        <fullName evidence="4">Hint domain-containing protein</fullName>
    </recommendedName>
</protein>
<feature type="coiled-coil region" evidence="1">
    <location>
        <begin position="65"/>
        <end position="223"/>
    </location>
</feature>
<evidence type="ECO:0000256" key="1">
    <source>
        <dbReference type="SAM" id="Coils"/>
    </source>
</evidence>
<keyword evidence="3" id="KW-1185">Reference proteome</keyword>
<dbReference type="OrthoDB" id="447749at2759"/>
<evidence type="ECO:0008006" key="4">
    <source>
        <dbReference type="Google" id="ProtNLM"/>
    </source>
</evidence>
<evidence type="ECO:0000313" key="2">
    <source>
        <dbReference type="EMBL" id="CAE7750376.1"/>
    </source>
</evidence>
<gene>
    <name evidence="2" type="ORF">SPIL2461_LOCUS21718</name>
</gene>
<evidence type="ECO:0000313" key="3">
    <source>
        <dbReference type="Proteomes" id="UP000649617"/>
    </source>
</evidence>
<organism evidence="2 3">
    <name type="scientific">Symbiodinium pilosum</name>
    <name type="common">Dinoflagellate</name>
    <dbReference type="NCBI Taxonomy" id="2952"/>
    <lineage>
        <taxon>Eukaryota</taxon>
        <taxon>Sar</taxon>
        <taxon>Alveolata</taxon>
        <taxon>Dinophyceae</taxon>
        <taxon>Suessiales</taxon>
        <taxon>Symbiodiniaceae</taxon>
        <taxon>Symbiodinium</taxon>
    </lineage>
</organism>
<dbReference type="AlphaFoldDB" id="A0A812XS98"/>
<comment type="caution">
    <text evidence="2">The sequence shown here is derived from an EMBL/GenBank/DDBJ whole genome shotgun (WGS) entry which is preliminary data.</text>
</comment>
<reference evidence="2" key="1">
    <citation type="submission" date="2021-02" db="EMBL/GenBank/DDBJ databases">
        <authorList>
            <person name="Dougan E. K."/>
            <person name="Rhodes N."/>
            <person name="Thang M."/>
            <person name="Chan C."/>
        </authorList>
    </citation>
    <scope>NUCLEOTIDE SEQUENCE</scope>
</reference>
<dbReference type="Gene3D" id="2.170.16.10">
    <property type="entry name" value="Hedgehog/Intein (Hint) domain"/>
    <property type="match status" value="1"/>
</dbReference>
<proteinExistence type="predicted"/>
<keyword evidence="1" id="KW-0175">Coiled coil</keyword>
<accession>A0A812XS98</accession>
<name>A0A812XS98_SYMPI</name>
<dbReference type="Proteomes" id="UP000649617">
    <property type="component" value="Unassembled WGS sequence"/>
</dbReference>
<sequence>MCASCLLGTLTGFSYSVDRAVRCHLHCLKKKSGNLSGIGLRRDDGQNNRTFCNCRPWPLEAESEVRAAKDEVAQHKKRCGELEAHVLALDAAAANNAAQLRAAQEECGQLTESLASAEALASDKLEQHVATAEAAAAESQDELRKVQSECEEHCQQLESRLAKDPPGSGEKWQALLIEKSKYEERCTQLTQQLAKAETKLDQMGKCQVEVATYKERCRQLERASHMTGGFPAYPTFIRRDPAFSAEASISPRSNSSDLLGFVLVETASSVLSSSSWFSVHPHDCFMLDSIFKTRSYGVDFFLMGRDLEKGSKVVAGDDETILEVTKKEICKATDIVRLRAGDATLQITRDHPVQVPDLKDVQEVVAEILDATEGEGVAQYVAAGTLKEGDIVVLDSGEPMALTSVESWSADCEVLKIVFEPDLPVAVFSCPPCILSKGHKKLPKRRGRMCQRGKGAPDITSDAASVPVTLGEYVD</sequence>
<dbReference type="EMBL" id="CAJNIZ010046515">
    <property type="protein sequence ID" value="CAE7750376.1"/>
    <property type="molecule type" value="Genomic_DNA"/>
</dbReference>